<protein>
    <recommendedName>
        <fullName evidence="2">Asl1-like glycosyl hydrolase catalytic domain-containing protein</fullName>
    </recommendedName>
</protein>
<gene>
    <name evidence="3" type="ORF">JX265_011242</name>
</gene>
<organism evidence="3 4">
    <name type="scientific">Neoarthrinium moseri</name>
    <dbReference type="NCBI Taxonomy" id="1658444"/>
    <lineage>
        <taxon>Eukaryota</taxon>
        <taxon>Fungi</taxon>
        <taxon>Dikarya</taxon>
        <taxon>Ascomycota</taxon>
        <taxon>Pezizomycotina</taxon>
        <taxon>Sordariomycetes</taxon>
        <taxon>Xylariomycetidae</taxon>
        <taxon>Amphisphaeriales</taxon>
        <taxon>Apiosporaceae</taxon>
        <taxon>Neoarthrinium</taxon>
    </lineage>
</organism>
<feature type="compositionally biased region" description="Low complexity" evidence="1">
    <location>
        <begin position="336"/>
        <end position="377"/>
    </location>
</feature>
<reference evidence="3" key="1">
    <citation type="submission" date="2021-03" db="EMBL/GenBank/DDBJ databases">
        <title>Revisited historic fungal species revealed as producer of novel bioactive compounds through whole genome sequencing and comparative genomics.</title>
        <authorList>
            <person name="Vignolle G.A."/>
            <person name="Hochenegger N."/>
            <person name="Mach R.L."/>
            <person name="Mach-Aigner A.R."/>
            <person name="Javad Rahimi M."/>
            <person name="Salim K.A."/>
            <person name="Chan C.M."/>
            <person name="Lim L.B.L."/>
            <person name="Cai F."/>
            <person name="Druzhinina I.S."/>
            <person name="U'Ren J.M."/>
            <person name="Derntl C."/>
        </authorList>
    </citation>
    <scope>NUCLEOTIDE SEQUENCE</scope>
    <source>
        <strain evidence="3">TUCIM 5799</strain>
    </source>
</reference>
<dbReference type="Gene3D" id="3.20.20.80">
    <property type="entry name" value="Glycosidases"/>
    <property type="match status" value="1"/>
</dbReference>
<dbReference type="EMBL" id="JAFIMR010000040">
    <property type="protein sequence ID" value="KAI1857507.1"/>
    <property type="molecule type" value="Genomic_DNA"/>
</dbReference>
<dbReference type="InterPro" id="IPR017853">
    <property type="entry name" value="GH"/>
</dbReference>
<dbReference type="InterPro" id="IPR024655">
    <property type="entry name" value="Asl1_glyco_hydro_catalytic"/>
</dbReference>
<feature type="region of interest" description="Disordered" evidence="1">
    <location>
        <begin position="1"/>
        <end position="29"/>
    </location>
</feature>
<keyword evidence="4" id="KW-1185">Reference proteome</keyword>
<feature type="region of interest" description="Disordered" evidence="1">
    <location>
        <begin position="317"/>
        <end position="377"/>
    </location>
</feature>
<dbReference type="InterPro" id="IPR053183">
    <property type="entry name" value="ASL1"/>
</dbReference>
<dbReference type="Pfam" id="PF11790">
    <property type="entry name" value="Glyco_hydro_cc"/>
    <property type="match status" value="1"/>
</dbReference>
<dbReference type="PANTHER" id="PTHR34154:SF3">
    <property type="entry name" value="ALKALI-SENSITIVE LINKAGE PROTEIN 1"/>
    <property type="match status" value="1"/>
</dbReference>
<comment type="caution">
    <text evidence="3">The sequence shown here is derived from an EMBL/GenBank/DDBJ whole genome shotgun (WGS) entry which is preliminary data.</text>
</comment>
<sequence length="401" mass="42420">MGSSNGAVFPSVTSPSPSQLSEAPTSVADPDPTSLLIAQALAQTSSSSKRGIAYIRGEAAHEADYNLLLSSKSPLNWYYTWLPTVAPSDIFQGDQADTIEFVPTIHNNTKVDEDLESLKSLPASSKHLFTFNEPDGTFETGGSDLTPQVAARVYIEKIVPLRNRFQISHPSTTGSQRGFQWLQDFNAACWAIDPENGCPADFVVIHWYGDFVGMTSWIGQLAAWYRESKVGLQGELRVWVTELGVPGADMAANHAVMTQTLPFLDQLDYVEKYAWFGQFRPDGANNWTGAGLSLFENDGGLSTLGATYLGGQTTGFSVGDKGQESSSTGGKGGSGNNSNSTGNDNSTDAGAGAGSGNSTSNDTSSGTQGSEDKGSGSVSVASAATSMLWMCVVTLGIWVLE</sequence>
<dbReference type="GO" id="GO:0009277">
    <property type="term" value="C:fungal-type cell wall"/>
    <property type="evidence" value="ECO:0007669"/>
    <property type="project" value="TreeGrafter"/>
</dbReference>
<dbReference type="PANTHER" id="PTHR34154">
    <property type="entry name" value="ALKALI-SENSITIVE LINKAGE PROTEIN 1"/>
    <property type="match status" value="1"/>
</dbReference>
<accession>A0A9P9WCR8</accession>
<name>A0A9P9WCR8_9PEZI</name>
<feature type="compositionally biased region" description="Polar residues" evidence="1">
    <location>
        <begin position="1"/>
        <end position="24"/>
    </location>
</feature>
<dbReference type="AlphaFoldDB" id="A0A9P9WCR8"/>
<evidence type="ECO:0000313" key="4">
    <source>
        <dbReference type="Proteomes" id="UP000829685"/>
    </source>
</evidence>
<feature type="domain" description="Asl1-like glycosyl hydrolase catalytic" evidence="2">
    <location>
        <begin position="53"/>
        <end position="308"/>
    </location>
</feature>
<proteinExistence type="predicted"/>
<evidence type="ECO:0000256" key="1">
    <source>
        <dbReference type="SAM" id="MobiDB-lite"/>
    </source>
</evidence>
<dbReference type="SUPFAM" id="SSF51445">
    <property type="entry name" value="(Trans)glycosidases"/>
    <property type="match status" value="1"/>
</dbReference>
<evidence type="ECO:0000259" key="2">
    <source>
        <dbReference type="Pfam" id="PF11790"/>
    </source>
</evidence>
<evidence type="ECO:0000313" key="3">
    <source>
        <dbReference type="EMBL" id="KAI1857507.1"/>
    </source>
</evidence>
<dbReference type="Proteomes" id="UP000829685">
    <property type="component" value="Unassembled WGS sequence"/>
</dbReference>
<dbReference type="OrthoDB" id="5959761at2759"/>
<dbReference type="GO" id="GO:0071966">
    <property type="term" value="P:fungal-type cell wall polysaccharide metabolic process"/>
    <property type="evidence" value="ECO:0007669"/>
    <property type="project" value="TreeGrafter"/>
</dbReference>